<proteinExistence type="predicted"/>
<gene>
    <name evidence="2" type="ORF">HNP71_000519</name>
</gene>
<accession>A0A840VL34</accession>
<comment type="caution">
    <text evidence="2">The sequence shown here is derived from an EMBL/GenBank/DDBJ whole genome shotgun (WGS) entry which is preliminary data.</text>
</comment>
<keyword evidence="3" id="KW-1185">Reference proteome</keyword>
<dbReference type="EMBL" id="JACHFJ010000002">
    <property type="protein sequence ID" value="MBB5372281.1"/>
    <property type="molecule type" value="Genomic_DNA"/>
</dbReference>
<feature type="compositionally biased region" description="Low complexity" evidence="1">
    <location>
        <begin position="883"/>
        <end position="901"/>
    </location>
</feature>
<evidence type="ECO:0000313" key="2">
    <source>
        <dbReference type="EMBL" id="MBB5372281.1"/>
    </source>
</evidence>
<organism evidence="2 3">
    <name type="scientific">Acidocella aromatica</name>
    <dbReference type="NCBI Taxonomy" id="1303579"/>
    <lineage>
        <taxon>Bacteria</taxon>
        <taxon>Pseudomonadati</taxon>
        <taxon>Pseudomonadota</taxon>
        <taxon>Alphaproteobacteria</taxon>
        <taxon>Acetobacterales</taxon>
        <taxon>Acidocellaceae</taxon>
        <taxon>Acidocella</taxon>
    </lineage>
</organism>
<sequence>MPTFDVQGALGAGYSPSQVVDYLSAQPQAGFDFSGARKAGYSDQQILDEYAKGNPNASSTSPLAAARNSAGSIVSGLGNLATSEGEWSNAHLSGNGLGATIGRDLLAPGSDPNAPGAMALSAGQALRGAGQSIAGSQQYDGQSIHRLGADLARGNLGGAAYDAAGGLASAAPYAAAALVPYAGPAALGASGAGNTIQDRVVANGENAPSAGDLLAGGASAALNAGLGPLSRGVMGPAGAPVMSSISNPIARAGARLGLSGLSGAAVGAGNTALSGNADPSTLLNAAVEGAGTGALAAGATGAIGSGKDALGNWRLASQAGPDVQAYAKASSDWTAAMDQQRQAVMRDNPNLAPEQVDAVAQQRAQQAGATPPTYDQLTPSAQRGLAQMGVLQLYQQRLQAGSTNMGKDPSDLNPSTVFKDVLGDLTSNLNQTGDLLVRSGQITADQGKLFQQAVAEAQKGNRNPGAGGADLGYFDTLRDKVAGLPVDQATRNTLLLNLQMADIAEDNSWKQASMGPLEKNAKMASGALGSGLGFLLGTAAGAHTGMPGLEEFGIQMGGLGGYAKDAMVRSGLRSLDQLMGNQLPPILRNQAQVEQYAAQNGLQAGGAPGDLMALQGNLQSQVAGQQAAQQAAKAAQAPVPLSPVQKGQQQAATSLAATIGRFGPDHPLGMQAMQDLNGMGQQQLIAQALARYNGLGGLRGVQDQMTAQQATMDAAQAMAALKAKQAAQGNAQAVKDDATVARLNGAAAKSQLRQAYGENPGNMPNVPGTVPMAQASVPQGPSSAPSAAMSLLNAALNKQAAQKQAAATAQTDNIKSAFPVLGTAWQNAISKNTGLPVSFIQDHLQGLVDNGQLPADLHQTITNADTLPGPDYHRLGDYFQGLAGSPDAPDASAPAASSGPDTSGVRNKQSYAANLRAADRIHQDVLTRNPDLADKANALAAIKTVEGRQQALAGWLAAETDPAEQARLEEVLGPMTQFGWKPSSGTPDPRIIASSGAKAALNGTAGAPPASSVVLRAGLGLRPGH</sequence>
<evidence type="ECO:0000256" key="1">
    <source>
        <dbReference type="SAM" id="MobiDB-lite"/>
    </source>
</evidence>
<reference evidence="2 3" key="1">
    <citation type="submission" date="2020-08" db="EMBL/GenBank/DDBJ databases">
        <title>Genomic Encyclopedia of Type Strains, Phase IV (KMG-IV): sequencing the most valuable type-strain genomes for metagenomic binning, comparative biology and taxonomic classification.</title>
        <authorList>
            <person name="Goeker M."/>
        </authorList>
    </citation>
    <scope>NUCLEOTIDE SEQUENCE [LARGE SCALE GENOMIC DNA]</scope>
    <source>
        <strain evidence="2 3">DSM 27026</strain>
    </source>
</reference>
<dbReference type="RefSeq" id="WP_183265299.1">
    <property type="nucleotide sequence ID" value="NZ_JACHFJ010000002.1"/>
</dbReference>
<evidence type="ECO:0000313" key="3">
    <source>
        <dbReference type="Proteomes" id="UP000553706"/>
    </source>
</evidence>
<name>A0A840VL34_9PROT</name>
<dbReference type="AlphaFoldDB" id="A0A840VL34"/>
<dbReference type="Proteomes" id="UP000553706">
    <property type="component" value="Unassembled WGS sequence"/>
</dbReference>
<protein>
    <submittedName>
        <fullName evidence="2">Uncharacterized protein</fullName>
    </submittedName>
</protein>
<feature type="region of interest" description="Disordered" evidence="1">
    <location>
        <begin position="875"/>
        <end position="906"/>
    </location>
</feature>